<comment type="function">
    <text evidence="1 6">Catalyzes the insertion of molybdate into adenylated molybdopterin with the concomitant release of AMP.</text>
</comment>
<dbReference type="SMART" id="SM00852">
    <property type="entry name" value="MoCF_biosynth"/>
    <property type="match status" value="1"/>
</dbReference>
<dbReference type="PANTHER" id="PTHR10192">
    <property type="entry name" value="MOLYBDOPTERIN BIOSYNTHESIS PROTEIN"/>
    <property type="match status" value="1"/>
</dbReference>
<comment type="similarity">
    <text evidence="3 6">Belongs to the MoeA family.</text>
</comment>
<dbReference type="Gene3D" id="2.170.190.11">
    <property type="entry name" value="Molybdopterin biosynthesis moea protein, domain 3"/>
    <property type="match status" value="1"/>
</dbReference>
<keyword evidence="6" id="KW-0500">Molybdenum</keyword>
<dbReference type="NCBIfam" id="NF045515">
    <property type="entry name" value="Glp_gephyrin"/>
    <property type="match status" value="1"/>
</dbReference>
<dbReference type="InterPro" id="IPR036425">
    <property type="entry name" value="MoaB/Mog-like_dom_sf"/>
</dbReference>
<keyword evidence="6" id="KW-0460">Magnesium</keyword>
<accession>A0ABZ0HRM1</accession>
<dbReference type="EC" id="2.10.1.1" evidence="6"/>
<dbReference type="InterPro" id="IPR038987">
    <property type="entry name" value="MoeA-like"/>
</dbReference>
<dbReference type="Gene3D" id="3.90.105.10">
    <property type="entry name" value="Molybdopterin biosynthesis moea protein, domain 2"/>
    <property type="match status" value="1"/>
</dbReference>
<dbReference type="InterPro" id="IPR001453">
    <property type="entry name" value="MoaB/Mog_dom"/>
</dbReference>
<name>A0ABZ0HRM1_9HYPH</name>
<dbReference type="Gene3D" id="3.40.980.10">
    <property type="entry name" value="MoaB/Mog-like domain"/>
    <property type="match status" value="1"/>
</dbReference>
<dbReference type="CDD" id="cd00887">
    <property type="entry name" value="MoeA"/>
    <property type="match status" value="1"/>
</dbReference>
<dbReference type="EMBL" id="CP136862">
    <property type="protein sequence ID" value="WOJ89451.1"/>
    <property type="molecule type" value="Genomic_DNA"/>
</dbReference>
<proteinExistence type="inferred from homology"/>
<reference evidence="8 9" key="1">
    <citation type="submission" date="2023-10" db="EMBL/GenBank/DDBJ databases">
        <title>Novel methanotroph of the genus Methylocapsa from a subarctic wetland.</title>
        <authorList>
            <person name="Belova S.E."/>
            <person name="Oshkin I.Y."/>
            <person name="Miroshnikov K."/>
            <person name="Dedysh S.N."/>
        </authorList>
    </citation>
    <scope>NUCLEOTIDE SEQUENCE [LARGE SCALE GENOMIC DNA]</scope>
    <source>
        <strain evidence="8 9">RX1</strain>
    </source>
</reference>
<organism evidence="8 9">
    <name type="scientific">Methylocapsa polymorpha</name>
    <dbReference type="NCBI Taxonomy" id="3080828"/>
    <lineage>
        <taxon>Bacteria</taxon>
        <taxon>Pseudomonadati</taxon>
        <taxon>Pseudomonadota</taxon>
        <taxon>Alphaproteobacteria</taxon>
        <taxon>Hyphomicrobiales</taxon>
        <taxon>Beijerinckiaceae</taxon>
        <taxon>Methylocapsa</taxon>
    </lineage>
</organism>
<evidence type="ECO:0000256" key="6">
    <source>
        <dbReference type="RuleBase" id="RU365090"/>
    </source>
</evidence>
<comment type="cofactor">
    <cofactor evidence="6">
        <name>Mg(2+)</name>
        <dbReference type="ChEBI" id="CHEBI:18420"/>
    </cofactor>
</comment>
<dbReference type="PANTHER" id="PTHR10192:SF5">
    <property type="entry name" value="GEPHYRIN"/>
    <property type="match status" value="1"/>
</dbReference>
<dbReference type="Pfam" id="PF00994">
    <property type="entry name" value="MoCF_biosynth"/>
    <property type="match status" value="1"/>
</dbReference>
<dbReference type="SUPFAM" id="SSF63882">
    <property type="entry name" value="MoeA N-terminal region -like"/>
    <property type="match status" value="1"/>
</dbReference>
<keyword evidence="6" id="KW-0479">Metal-binding</keyword>
<dbReference type="SUPFAM" id="SSF53218">
    <property type="entry name" value="Molybdenum cofactor biosynthesis proteins"/>
    <property type="match status" value="1"/>
</dbReference>
<dbReference type="InterPro" id="IPR036135">
    <property type="entry name" value="MoeA_linker/N_sf"/>
</dbReference>
<dbReference type="Pfam" id="PF03454">
    <property type="entry name" value="MoeA_C"/>
    <property type="match status" value="1"/>
</dbReference>
<evidence type="ECO:0000313" key="8">
    <source>
        <dbReference type="EMBL" id="WOJ89451.1"/>
    </source>
</evidence>
<comment type="pathway">
    <text evidence="2 6">Cofactor biosynthesis; molybdopterin biosynthesis.</text>
</comment>
<dbReference type="Pfam" id="PF03453">
    <property type="entry name" value="MoeA_N"/>
    <property type="match status" value="1"/>
</dbReference>
<keyword evidence="4 6" id="KW-0501">Molybdenum cofactor biosynthesis</keyword>
<evidence type="ECO:0000313" key="9">
    <source>
        <dbReference type="Proteomes" id="UP001626536"/>
    </source>
</evidence>
<dbReference type="Gene3D" id="2.40.340.10">
    <property type="entry name" value="MoeA, C-terminal, domain IV"/>
    <property type="match status" value="1"/>
</dbReference>
<gene>
    <name evidence="8" type="ORF">RZS28_16900</name>
</gene>
<dbReference type="InterPro" id="IPR005111">
    <property type="entry name" value="MoeA_C_domain_IV"/>
</dbReference>
<keyword evidence="6" id="KW-0808">Transferase</keyword>
<dbReference type="Proteomes" id="UP001626536">
    <property type="component" value="Chromosome"/>
</dbReference>
<protein>
    <recommendedName>
        <fullName evidence="6">Molybdopterin molybdenumtransferase</fullName>
        <ecNumber evidence="6">2.10.1.1</ecNumber>
    </recommendedName>
</protein>
<evidence type="ECO:0000256" key="2">
    <source>
        <dbReference type="ARBA" id="ARBA00005046"/>
    </source>
</evidence>
<feature type="domain" description="MoaB/Mog" evidence="7">
    <location>
        <begin position="181"/>
        <end position="320"/>
    </location>
</feature>
<comment type="catalytic activity">
    <reaction evidence="5">
        <text>adenylyl-molybdopterin + molybdate = Mo-molybdopterin + AMP + H(+)</text>
        <dbReference type="Rhea" id="RHEA:35047"/>
        <dbReference type="ChEBI" id="CHEBI:15378"/>
        <dbReference type="ChEBI" id="CHEBI:36264"/>
        <dbReference type="ChEBI" id="CHEBI:62727"/>
        <dbReference type="ChEBI" id="CHEBI:71302"/>
        <dbReference type="ChEBI" id="CHEBI:456215"/>
        <dbReference type="EC" id="2.10.1.1"/>
    </reaction>
</comment>
<sequence>MNALPPLSVADARARILTEVAPDRPIEIVPLARALGRTLAKDLASRRTQPPKAVSAMDGYAVRAADLAELPVKLRRIGESAAGHGFSGRLGARETVRIFTGAPVPDGADAILIQEDARAEAGLIEPLRSVGEGAYVRPKGLDFVEGEVLLLRGRHLGPNEIALAAAMNHAELAVTRRPRVGILATGDELVAPGQNIGADQIVASNSFAVAALVESAGGEPIDLGIAADSFEALETGVRAARDVRADVLVTLGGASVGDHDLVKPALAKEGMELGFWRIAMRPGKPLIHGRLGPMTILGLPGNPVSAIVAGLLFLWPLVRALSGDPKAGEEASEPAVLGDAVSANDGRQDYLRATLAPSATGLPAARPFEAQDSSLLKVLAQAQCLVIRAPYAPAGKAGDPCRIIRLPGAR</sequence>
<dbReference type="SUPFAM" id="SSF63867">
    <property type="entry name" value="MoeA C-terminal domain-like"/>
    <property type="match status" value="1"/>
</dbReference>
<dbReference type="InterPro" id="IPR036688">
    <property type="entry name" value="MoeA_C_domain_IV_sf"/>
</dbReference>
<evidence type="ECO:0000259" key="7">
    <source>
        <dbReference type="SMART" id="SM00852"/>
    </source>
</evidence>
<keyword evidence="9" id="KW-1185">Reference proteome</keyword>
<evidence type="ECO:0000256" key="5">
    <source>
        <dbReference type="ARBA" id="ARBA00047317"/>
    </source>
</evidence>
<dbReference type="RefSeq" id="WP_407338892.1">
    <property type="nucleotide sequence ID" value="NZ_CP136862.1"/>
</dbReference>
<dbReference type="InterPro" id="IPR005110">
    <property type="entry name" value="MoeA_linker/N"/>
</dbReference>
<evidence type="ECO:0000256" key="3">
    <source>
        <dbReference type="ARBA" id="ARBA00010763"/>
    </source>
</evidence>
<evidence type="ECO:0000256" key="1">
    <source>
        <dbReference type="ARBA" id="ARBA00002901"/>
    </source>
</evidence>
<evidence type="ECO:0000256" key="4">
    <source>
        <dbReference type="ARBA" id="ARBA00023150"/>
    </source>
</evidence>